<proteinExistence type="inferred from homology"/>
<feature type="compositionally biased region" description="Basic and acidic residues" evidence="6">
    <location>
        <begin position="15"/>
        <end position="26"/>
    </location>
</feature>
<evidence type="ECO:0000256" key="6">
    <source>
        <dbReference type="SAM" id="MobiDB-lite"/>
    </source>
</evidence>
<organism evidence="7 8">
    <name type="scientific">Phytophthora palmivora</name>
    <dbReference type="NCBI Taxonomy" id="4796"/>
    <lineage>
        <taxon>Eukaryota</taxon>
        <taxon>Sar</taxon>
        <taxon>Stramenopiles</taxon>
        <taxon>Oomycota</taxon>
        <taxon>Peronosporomycetes</taxon>
        <taxon>Peronosporales</taxon>
        <taxon>Peronosporaceae</taxon>
        <taxon>Phytophthora</taxon>
    </lineage>
</organism>
<evidence type="ECO:0000256" key="2">
    <source>
        <dbReference type="ARBA" id="ARBA00010400"/>
    </source>
</evidence>
<evidence type="ECO:0000313" key="8">
    <source>
        <dbReference type="Proteomes" id="UP000237271"/>
    </source>
</evidence>
<comment type="similarity">
    <text evidence="2 5">Belongs to the RxLR effector family.</text>
</comment>
<evidence type="ECO:0000313" key="7">
    <source>
        <dbReference type="EMBL" id="POM70244.1"/>
    </source>
</evidence>
<feature type="region of interest" description="Disordered" evidence="6">
    <location>
        <begin position="1"/>
        <end position="44"/>
    </location>
</feature>
<sequence length="116" mass="13437">MASPELTGIGQAIGGDKRSLRYHDDDNRAEEEEENVDEEERAGGANVFSTKKLNQMIVSLKRGDEADLEQVAKRFARWETYGYNPATAHSILDQKKYDRLRQIYRQWKYHGNIPSY</sequence>
<keyword evidence="4" id="KW-0732">Signal</keyword>
<evidence type="ECO:0000256" key="1">
    <source>
        <dbReference type="ARBA" id="ARBA00004613"/>
    </source>
</evidence>
<evidence type="ECO:0000256" key="5">
    <source>
        <dbReference type="RuleBase" id="RU367124"/>
    </source>
</evidence>
<accession>A0A2P4XXF0</accession>
<comment type="caution">
    <text evidence="7">The sequence shown here is derived from an EMBL/GenBank/DDBJ whole genome shotgun (WGS) entry which is preliminary data.</text>
</comment>
<keyword evidence="8" id="KW-1185">Reference proteome</keyword>
<comment type="subcellular location">
    <subcellularLocation>
        <location evidence="1 5">Secreted</location>
    </subcellularLocation>
</comment>
<name>A0A2P4XXF0_9STRA</name>
<comment type="function">
    <text evidence="5">Effector that suppresses plant defense responses during pathogen infection.</text>
</comment>
<gene>
    <name evidence="7" type="ORF">PHPALM_13343</name>
</gene>
<dbReference type="OrthoDB" id="125999at2759"/>
<dbReference type="GO" id="GO:0005576">
    <property type="term" value="C:extracellular region"/>
    <property type="evidence" value="ECO:0007669"/>
    <property type="project" value="UniProtKB-SubCell"/>
</dbReference>
<dbReference type="InterPro" id="IPR031825">
    <property type="entry name" value="RXLR"/>
</dbReference>
<evidence type="ECO:0000256" key="3">
    <source>
        <dbReference type="ARBA" id="ARBA00022525"/>
    </source>
</evidence>
<feature type="compositionally biased region" description="Acidic residues" evidence="6">
    <location>
        <begin position="27"/>
        <end position="40"/>
    </location>
</feature>
<reference evidence="7 8" key="1">
    <citation type="journal article" date="2017" name="Genome Biol. Evol.">
        <title>Phytophthora megakarya and P. palmivora, closely related causal agents of cacao black pod rot, underwent increases in genome sizes and gene numbers by different mechanisms.</title>
        <authorList>
            <person name="Ali S.S."/>
            <person name="Shao J."/>
            <person name="Lary D.J."/>
            <person name="Kronmiller B."/>
            <person name="Shen D."/>
            <person name="Strem M.D."/>
            <person name="Amoako-Attah I."/>
            <person name="Akrofi A.Y."/>
            <person name="Begoude B.A."/>
            <person name="Ten Hoopen G.M."/>
            <person name="Coulibaly K."/>
            <person name="Kebe B.I."/>
            <person name="Melnick R.L."/>
            <person name="Guiltinan M.J."/>
            <person name="Tyler B.M."/>
            <person name="Meinhardt L.W."/>
            <person name="Bailey B.A."/>
        </authorList>
    </citation>
    <scope>NUCLEOTIDE SEQUENCE [LARGE SCALE GENOMIC DNA]</scope>
    <source>
        <strain evidence="8">sbr112.9</strain>
    </source>
</reference>
<protein>
    <recommendedName>
        <fullName evidence="5">RxLR effector protein</fullName>
    </recommendedName>
</protein>
<dbReference type="AlphaFoldDB" id="A0A2P4XXF0"/>
<dbReference type="Pfam" id="PF16810">
    <property type="entry name" value="RXLR"/>
    <property type="match status" value="1"/>
</dbReference>
<keyword evidence="3 5" id="KW-0964">Secreted</keyword>
<evidence type="ECO:0000256" key="4">
    <source>
        <dbReference type="ARBA" id="ARBA00022729"/>
    </source>
</evidence>
<dbReference type="EMBL" id="NCKW01007211">
    <property type="protein sequence ID" value="POM70244.1"/>
    <property type="molecule type" value="Genomic_DNA"/>
</dbReference>
<comment type="domain">
    <text evidence="5">The RxLR-dEER motif acts to carry the protein into the host cell cytoplasm through binding to cell surface phosphatidylinositol-3-phosphate.</text>
</comment>
<dbReference type="Proteomes" id="UP000237271">
    <property type="component" value="Unassembled WGS sequence"/>
</dbReference>